<dbReference type="EMBL" id="CM042061">
    <property type="protein sequence ID" value="KAI3673369.1"/>
    <property type="molecule type" value="Genomic_DNA"/>
</dbReference>
<evidence type="ECO:0000313" key="2">
    <source>
        <dbReference type="Proteomes" id="UP001055879"/>
    </source>
</evidence>
<dbReference type="Proteomes" id="UP001055879">
    <property type="component" value="Linkage Group LG15"/>
</dbReference>
<gene>
    <name evidence="1" type="ORF">L6452_39487</name>
</gene>
<accession>A0ACB8XTK2</accession>
<proteinExistence type="predicted"/>
<reference evidence="2" key="1">
    <citation type="journal article" date="2022" name="Mol. Ecol. Resour.">
        <title>The genomes of chicory, endive, great burdock and yacon provide insights into Asteraceae palaeo-polyploidization history and plant inulin production.</title>
        <authorList>
            <person name="Fan W."/>
            <person name="Wang S."/>
            <person name="Wang H."/>
            <person name="Wang A."/>
            <person name="Jiang F."/>
            <person name="Liu H."/>
            <person name="Zhao H."/>
            <person name="Xu D."/>
            <person name="Zhang Y."/>
        </authorList>
    </citation>
    <scope>NUCLEOTIDE SEQUENCE [LARGE SCALE GENOMIC DNA]</scope>
    <source>
        <strain evidence="2">cv. Niubang</strain>
    </source>
</reference>
<keyword evidence="2" id="KW-1185">Reference proteome</keyword>
<organism evidence="1 2">
    <name type="scientific">Arctium lappa</name>
    <name type="common">Greater burdock</name>
    <name type="synonym">Lappa major</name>
    <dbReference type="NCBI Taxonomy" id="4217"/>
    <lineage>
        <taxon>Eukaryota</taxon>
        <taxon>Viridiplantae</taxon>
        <taxon>Streptophyta</taxon>
        <taxon>Embryophyta</taxon>
        <taxon>Tracheophyta</taxon>
        <taxon>Spermatophyta</taxon>
        <taxon>Magnoliopsida</taxon>
        <taxon>eudicotyledons</taxon>
        <taxon>Gunneridae</taxon>
        <taxon>Pentapetalae</taxon>
        <taxon>asterids</taxon>
        <taxon>campanulids</taxon>
        <taxon>Asterales</taxon>
        <taxon>Asteraceae</taxon>
        <taxon>Carduoideae</taxon>
        <taxon>Cardueae</taxon>
        <taxon>Arctiinae</taxon>
        <taxon>Arctium</taxon>
    </lineage>
</organism>
<sequence length="419" mass="45057">MFGEHRAVDSRSGIVSQTTDSTTFEHGDGTLSETTNVSTVMQSVGNSGVWTQHMVNDVIITSWQAENRSQPENSSQPMQCEVCNITCNSGDVLEKHKNGKKHLKNLQKLAITSLLAPQMPPPVASAPLVGVLENKKHKLLQNGASVDTLIYCDICNVVCNNQDVFTKHLAGKKHSAKVTAQLANVNEISNRTPECIPDAQPSNGGSQKKPDTLQPATCELCKITCTSNEGLSVHLTGKKHLKKLLESEQIPDPSLTPIASLGTPLMDNVESVEEKTVISHEGKPAWCELCGVDCNTYDALRNHISGKKHQKKLEISERPIGPNPAPATMQNSLKEEGKVVNVDGGGNRKAKRVGNDDEDLETKKQKVLKGGAASGALRTCTVCNVVCNSPAVFISHLAGQKHAAMALKQAEARSNGQET</sequence>
<reference evidence="1 2" key="2">
    <citation type="journal article" date="2022" name="Mol. Ecol. Resour.">
        <title>The genomes of chicory, endive, great burdock and yacon provide insights into Asteraceae paleo-polyploidization history and plant inulin production.</title>
        <authorList>
            <person name="Fan W."/>
            <person name="Wang S."/>
            <person name="Wang H."/>
            <person name="Wang A."/>
            <person name="Jiang F."/>
            <person name="Liu H."/>
            <person name="Zhao H."/>
            <person name="Xu D."/>
            <person name="Zhang Y."/>
        </authorList>
    </citation>
    <scope>NUCLEOTIDE SEQUENCE [LARGE SCALE GENOMIC DNA]</scope>
    <source>
        <strain evidence="2">cv. Niubang</strain>
    </source>
</reference>
<protein>
    <submittedName>
        <fullName evidence="1">Uncharacterized protein</fullName>
    </submittedName>
</protein>
<evidence type="ECO:0000313" key="1">
    <source>
        <dbReference type="EMBL" id="KAI3673369.1"/>
    </source>
</evidence>
<name>A0ACB8XTK2_ARCLA</name>
<comment type="caution">
    <text evidence="1">The sequence shown here is derived from an EMBL/GenBank/DDBJ whole genome shotgun (WGS) entry which is preliminary data.</text>
</comment>